<feature type="region of interest" description="Disordered" evidence="1">
    <location>
        <begin position="103"/>
        <end position="170"/>
    </location>
</feature>
<evidence type="ECO:0000313" key="3">
    <source>
        <dbReference type="Proteomes" id="UP001232148"/>
    </source>
</evidence>
<evidence type="ECO:0000256" key="1">
    <source>
        <dbReference type="SAM" id="MobiDB-lite"/>
    </source>
</evidence>
<feature type="compositionally biased region" description="Low complexity" evidence="1">
    <location>
        <begin position="1"/>
        <end position="23"/>
    </location>
</feature>
<dbReference type="AlphaFoldDB" id="A0AAD9HHI4"/>
<accession>A0AAD9HHI4</accession>
<organism evidence="2 3">
    <name type="scientific">Colletotrichum zoysiae</name>
    <dbReference type="NCBI Taxonomy" id="1216348"/>
    <lineage>
        <taxon>Eukaryota</taxon>
        <taxon>Fungi</taxon>
        <taxon>Dikarya</taxon>
        <taxon>Ascomycota</taxon>
        <taxon>Pezizomycotina</taxon>
        <taxon>Sordariomycetes</taxon>
        <taxon>Hypocreomycetidae</taxon>
        <taxon>Glomerellales</taxon>
        <taxon>Glomerellaceae</taxon>
        <taxon>Colletotrichum</taxon>
        <taxon>Colletotrichum graminicola species complex</taxon>
    </lineage>
</organism>
<keyword evidence="3" id="KW-1185">Reference proteome</keyword>
<dbReference type="EMBL" id="MU842881">
    <property type="protein sequence ID" value="KAK2028251.1"/>
    <property type="molecule type" value="Genomic_DNA"/>
</dbReference>
<sequence length="170" mass="18114">MTPLGSESGSGSASASASQHQSQTPNLNPSARSFTPTGSARSLATLAGFGDLAYHQIKAVEAANIMVAQVFPHLGCRVDRERPSEQGGQKIHTQHVRLTEDVAQKSSDAPQPAHSAALSAGLDAPTTPPNRRIKVRRASPTPAAYTFDDDDDFYPGADPHLARNKRWTKC</sequence>
<evidence type="ECO:0000313" key="2">
    <source>
        <dbReference type="EMBL" id="KAK2028251.1"/>
    </source>
</evidence>
<proteinExistence type="predicted"/>
<protein>
    <submittedName>
        <fullName evidence="2">Uncharacterized protein</fullName>
    </submittedName>
</protein>
<dbReference type="Proteomes" id="UP001232148">
    <property type="component" value="Unassembled WGS sequence"/>
</dbReference>
<reference evidence="2" key="1">
    <citation type="submission" date="2021-06" db="EMBL/GenBank/DDBJ databases">
        <title>Comparative genomics, transcriptomics and evolutionary studies reveal genomic signatures of adaptation to plant cell wall in hemibiotrophic fungi.</title>
        <authorList>
            <consortium name="DOE Joint Genome Institute"/>
            <person name="Baroncelli R."/>
            <person name="Diaz J.F."/>
            <person name="Benocci T."/>
            <person name="Peng M."/>
            <person name="Battaglia E."/>
            <person name="Haridas S."/>
            <person name="Andreopoulos W."/>
            <person name="Labutti K."/>
            <person name="Pangilinan J."/>
            <person name="Floch G.L."/>
            <person name="Makela M.R."/>
            <person name="Henrissat B."/>
            <person name="Grigoriev I.V."/>
            <person name="Crouch J.A."/>
            <person name="De Vries R.P."/>
            <person name="Sukno S.A."/>
            <person name="Thon M.R."/>
        </authorList>
    </citation>
    <scope>NUCLEOTIDE SEQUENCE</scope>
    <source>
        <strain evidence="2">MAFF235873</strain>
    </source>
</reference>
<gene>
    <name evidence="2" type="ORF">LX32DRAFT_640151</name>
</gene>
<feature type="region of interest" description="Disordered" evidence="1">
    <location>
        <begin position="1"/>
        <end position="38"/>
    </location>
</feature>
<comment type="caution">
    <text evidence="2">The sequence shown here is derived from an EMBL/GenBank/DDBJ whole genome shotgun (WGS) entry which is preliminary data.</text>
</comment>
<name>A0AAD9HHI4_9PEZI</name>
<feature type="compositionally biased region" description="Polar residues" evidence="1">
    <location>
        <begin position="24"/>
        <end position="38"/>
    </location>
</feature>